<proteinExistence type="predicted"/>
<evidence type="ECO:0000313" key="1">
    <source>
        <dbReference type="EMBL" id="KWZ77404.1"/>
    </source>
</evidence>
<name>A0A133KD53_HEYCO</name>
<evidence type="ECO:0000313" key="2">
    <source>
        <dbReference type="Proteomes" id="UP000070376"/>
    </source>
</evidence>
<comment type="caution">
    <text evidence="1">The sequence shown here is derived from an EMBL/GenBank/DDBJ whole genome shotgun (WGS) entry which is preliminary data.</text>
</comment>
<gene>
    <name evidence="1" type="ORF">HMPREF3213_03259</name>
</gene>
<reference evidence="2" key="1">
    <citation type="submission" date="2016-01" db="EMBL/GenBank/DDBJ databases">
        <authorList>
            <person name="Mitreva M."/>
            <person name="Pepin K.H."/>
            <person name="Mihindukulasuriya K.A."/>
            <person name="Fulton R."/>
            <person name="Fronick C."/>
            <person name="O'Laughlin M."/>
            <person name="Miner T."/>
            <person name="Herter B."/>
            <person name="Rosa B.A."/>
            <person name="Cordes M."/>
            <person name="Tomlinson C."/>
            <person name="Wollam A."/>
            <person name="Palsikar V.B."/>
            <person name="Mardis E.R."/>
            <person name="Wilson R.K."/>
        </authorList>
    </citation>
    <scope>NUCLEOTIDE SEQUENCE [LARGE SCALE GENOMIC DNA]</scope>
    <source>
        <strain evidence="2">GED7749B</strain>
    </source>
</reference>
<protein>
    <submittedName>
        <fullName evidence="1">Uncharacterized protein</fullName>
    </submittedName>
</protein>
<sequence>MFNYLNTSNVKVQPGFNQLFHSRLCYLNTSNVKVQLLGFNLVKTWVCI</sequence>
<dbReference type="PATRIC" id="fig|1398.22.peg.3273"/>
<dbReference type="EMBL" id="LRPN01000170">
    <property type="protein sequence ID" value="KWZ77404.1"/>
    <property type="molecule type" value="Genomic_DNA"/>
</dbReference>
<dbReference type="Proteomes" id="UP000070376">
    <property type="component" value="Unassembled WGS sequence"/>
</dbReference>
<accession>A0A133KD53</accession>
<dbReference type="AlphaFoldDB" id="A0A133KD53"/>
<organism evidence="1 2">
    <name type="scientific">Heyndrickxia coagulans</name>
    <name type="common">Weizmannia coagulans</name>
    <dbReference type="NCBI Taxonomy" id="1398"/>
    <lineage>
        <taxon>Bacteria</taxon>
        <taxon>Bacillati</taxon>
        <taxon>Bacillota</taxon>
        <taxon>Bacilli</taxon>
        <taxon>Bacillales</taxon>
        <taxon>Bacillaceae</taxon>
        <taxon>Heyndrickxia</taxon>
    </lineage>
</organism>